<gene>
    <name evidence="2" type="ORF">SPIL2461_LOCUS4459</name>
</gene>
<name>A0A812LQL7_SYMPI</name>
<evidence type="ECO:0000313" key="3">
    <source>
        <dbReference type="Proteomes" id="UP000649617"/>
    </source>
</evidence>
<dbReference type="OrthoDB" id="437490at2759"/>
<keyword evidence="1" id="KW-0812">Transmembrane</keyword>
<organism evidence="2 3">
    <name type="scientific">Symbiodinium pilosum</name>
    <name type="common">Dinoflagellate</name>
    <dbReference type="NCBI Taxonomy" id="2952"/>
    <lineage>
        <taxon>Eukaryota</taxon>
        <taxon>Sar</taxon>
        <taxon>Alveolata</taxon>
        <taxon>Dinophyceae</taxon>
        <taxon>Suessiales</taxon>
        <taxon>Symbiodiniaceae</taxon>
        <taxon>Symbiodinium</taxon>
    </lineage>
</organism>
<protein>
    <submittedName>
        <fullName evidence="2">Uncharacterized protein</fullName>
    </submittedName>
</protein>
<feature type="non-terminal residue" evidence="2">
    <location>
        <position position="109"/>
    </location>
</feature>
<keyword evidence="1" id="KW-0472">Membrane</keyword>
<feature type="non-terminal residue" evidence="2">
    <location>
        <position position="1"/>
    </location>
</feature>
<dbReference type="Proteomes" id="UP000649617">
    <property type="component" value="Unassembled WGS sequence"/>
</dbReference>
<feature type="transmembrane region" description="Helical" evidence="1">
    <location>
        <begin position="43"/>
        <end position="65"/>
    </location>
</feature>
<keyword evidence="1" id="KW-1133">Transmembrane helix</keyword>
<evidence type="ECO:0000313" key="2">
    <source>
        <dbReference type="EMBL" id="CAE7245445.1"/>
    </source>
</evidence>
<dbReference type="EMBL" id="CAJNIZ010005890">
    <property type="protein sequence ID" value="CAE7245445.1"/>
    <property type="molecule type" value="Genomic_DNA"/>
</dbReference>
<comment type="caution">
    <text evidence="2">The sequence shown here is derived from an EMBL/GenBank/DDBJ whole genome shotgun (WGS) entry which is preliminary data.</text>
</comment>
<dbReference type="AlphaFoldDB" id="A0A812LQL7"/>
<feature type="transmembrane region" description="Helical" evidence="1">
    <location>
        <begin position="16"/>
        <end position="36"/>
    </location>
</feature>
<sequence length="109" mass="11561">SQWLRASSGDQIGKKVVISCCCVLWAFAGRAAAPLLAPKLKQFVDLFLETVLGAALGIILVGVLIDLVREPISKTLGPEYAGWDGYAFLTLGIPASLMLACHSRGCSKL</sequence>
<reference evidence="2" key="1">
    <citation type="submission" date="2021-02" db="EMBL/GenBank/DDBJ databases">
        <authorList>
            <person name="Dougan E. K."/>
            <person name="Rhodes N."/>
            <person name="Thang M."/>
            <person name="Chan C."/>
        </authorList>
    </citation>
    <scope>NUCLEOTIDE SEQUENCE</scope>
</reference>
<evidence type="ECO:0000256" key="1">
    <source>
        <dbReference type="SAM" id="Phobius"/>
    </source>
</evidence>
<accession>A0A812LQL7</accession>
<proteinExistence type="predicted"/>
<keyword evidence="3" id="KW-1185">Reference proteome</keyword>